<evidence type="ECO:0000259" key="2">
    <source>
        <dbReference type="Pfam" id="PF00487"/>
    </source>
</evidence>
<comment type="caution">
    <text evidence="3">The sequence shown here is derived from an EMBL/GenBank/DDBJ whole genome shotgun (WGS) entry which is preliminary data.</text>
</comment>
<keyword evidence="1" id="KW-0472">Membrane</keyword>
<dbReference type="InterPro" id="IPR005804">
    <property type="entry name" value="FA_desaturase_dom"/>
</dbReference>
<reference evidence="3 4" key="1">
    <citation type="submission" date="2017-10" db="EMBL/GenBank/DDBJ databases">
        <authorList>
            <person name="Banno H."/>
            <person name="Chua N.-H."/>
        </authorList>
    </citation>
    <scope>NUCLEOTIDE SEQUENCE [LARGE SCALE GENOMIC DNA]</scope>
    <source>
        <strain evidence="3 4">YW11</strain>
    </source>
</reference>
<dbReference type="InterPro" id="IPR012171">
    <property type="entry name" value="Fatty_acid_desaturase"/>
</dbReference>
<sequence>MPGVAGTDANRPPAEQTRADRHELRTVALRFQTAVPRTAAWQLATTFLPLLALLAAMQAGLALGWWWVLALGLPAAGLTVRVFALQHDCGHGSLFRAPRANDLVGRLCSLFTFTPYGHWRRQHAGHHAVWNDLDRRDRGTDIYSTCETAAEYRAMGRGRRRAYRILRHPLLMLLVFPPLVFLVLYRVPYDAPVGWGREHRSVHLTNLSLLAFYGSFSTLLGIWPVTAGVLAVMVPASIAGVWLFSVQHRFEGVHWARHAAWDRVTASLAGSSYLQLPAVLRWLTASLGFHHVHHFAPRIPNYLLEACHDAHPAFATARVVTLREAFSAPGHLLWDEEAGRMVTFKQAEEALPNRGLDGLRGGQGLLSRSAASAAAPHAGRFRRRLALSGARAALPDVPPTLRQTSATEGNSAT</sequence>
<evidence type="ECO:0000256" key="1">
    <source>
        <dbReference type="SAM" id="Phobius"/>
    </source>
</evidence>
<keyword evidence="1" id="KW-0812">Transmembrane</keyword>
<dbReference type="Proteomes" id="UP000223527">
    <property type="component" value="Unassembled WGS sequence"/>
</dbReference>
<dbReference type="PANTHER" id="PTHR19353">
    <property type="entry name" value="FATTY ACID DESATURASE 2"/>
    <property type="match status" value="1"/>
</dbReference>
<dbReference type="RefSeq" id="WP_099096578.1">
    <property type="nucleotide sequence ID" value="NZ_PDNU01000035.1"/>
</dbReference>
<dbReference type="AlphaFoldDB" id="A0A2C6Z5Q3"/>
<keyword evidence="1" id="KW-1133">Transmembrane helix</keyword>
<protein>
    <submittedName>
        <fullName evidence="3">Fatty acid desaturase</fullName>
    </submittedName>
</protein>
<organism evidence="3 4">
    <name type="scientific">Teichococcus rhizosphaerae</name>
    <dbReference type="NCBI Taxonomy" id="1335062"/>
    <lineage>
        <taxon>Bacteria</taxon>
        <taxon>Pseudomonadati</taxon>
        <taxon>Pseudomonadota</taxon>
        <taxon>Alphaproteobacteria</taxon>
        <taxon>Acetobacterales</taxon>
        <taxon>Roseomonadaceae</taxon>
        <taxon>Roseomonas</taxon>
    </lineage>
</organism>
<feature type="domain" description="Fatty acid desaturase" evidence="2">
    <location>
        <begin position="65"/>
        <end position="323"/>
    </location>
</feature>
<dbReference type="PANTHER" id="PTHR19353:SF73">
    <property type="entry name" value="FATTY ACID DESATURASE"/>
    <property type="match status" value="1"/>
</dbReference>
<dbReference type="GO" id="GO:0006629">
    <property type="term" value="P:lipid metabolic process"/>
    <property type="evidence" value="ECO:0007669"/>
    <property type="project" value="InterPro"/>
</dbReference>
<keyword evidence="4" id="KW-1185">Reference proteome</keyword>
<dbReference type="Pfam" id="PF00487">
    <property type="entry name" value="FA_desaturase"/>
    <property type="match status" value="1"/>
</dbReference>
<feature type="transmembrane region" description="Helical" evidence="1">
    <location>
        <begin position="65"/>
        <end position="84"/>
    </location>
</feature>
<accession>A0A2C6Z5Q3</accession>
<gene>
    <name evidence="3" type="ORF">CR162_16190</name>
</gene>
<dbReference type="EMBL" id="PDNU01000035">
    <property type="protein sequence ID" value="PHK93811.1"/>
    <property type="molecule type" value="Genomic_DNA"/>
</dbReference>
<name>A0A2C6Z5Q3_9PROT</name>
<evidence type="ECO:0000313" key="4">
    <source>
        <dbReference type="Proteomes" id="UP000223527"/>
    </source>
</evidence>
<evidence type="ECO:0000313" key="3">
    <source>
        <dbReference type="EMBL" id="PHK93811.1"/>
    </source>
</evidence>
<dbReference type="GO" id="GO:0016717">
    <property type="term" value="F:oxidoreductase activity, acting on paired donors, with oxidation of a pair of donors resulting in the reduction of molecular oxygen to two molecules of water"/>
    <property type="evidence" value="ECO:0007669"/>
    <property type="project" value="TreeGrafter"/>
</dbReference>
<feature type="transmembrane region" description="Helical" evidence="1">
    <location>
        <begin position="222"/>
        <end position="244"/>
    </location>
</feature>
<proteinExistence type="predicted"/>
<feature type="transmembrane region" description="Helical" evidence="1">
    <location>
        <begin position="165"/>
        <end position="185"/>
    </location>
</feature>
<feature type="transmembrane region" description="Helical" evidence="1">
    <location>
        <begin position="39"/>
        <end position="59"/>
    </location>
</feature>
<dbReference type="GO" id="GO:0016020">
    <property type="term" value="C:membrane"/>
    <property type="evidence" value="ECO:0007669"/>
    <property type="project" value="TreeGrafter"/>
</dbReference>
<dbReference type="OrthoDB" id="9769653at2"/>